<comment type="catalytic activity">
    <reaction evidence="4">
        <text>a 5'-end (N(7)-methyl 5'-triphosphoguanosine)-ribonucleoside in snoRNA + S-adenosyl-L-methionine = a 5'-end (N(2),N(7)-dimethyl 5'-triphosphoguanosine)-ribonucleoside in snoRNA + S-adenosyl-L-homocysteine + H(+)</text>
        <dbReference type="Rhea" id="RHEA:78475"/>
        <dbReference type="Rhea" id="RHEA-COMP:19086"/>
        <dbReference type="Rhea" id="RHEA-COMP:19088"/>
        <dbReference type="ChEBI" id="CHEBI:15378"/>
        <dbReference type="ChEBI" id="CHEBI:57856"/>
        <dbReference type="ChEBI" id="CHEBI:59789"/>
        <dbReference type="ChEBI" id="CHEBI:156461"/>
        <dbReference type="ChEBI" id="CHEBI:172880"/>
    </reaction>
    <physiologicalReaction direction="left-to-right" evidence="4">
        <dbReference type="Rhea" id="RHEA:78476"/>
    </physiologicalReaction>
</comment>
<feature type="region of interest" description="Disordered" evidence="8">
    <location>
        <begin position="580"/>
        <end position="645"/>
    </location>
</feature>
<keyword evidence="10" id="KW-1185">Reference proteome</keyword>
<evidence type="ECO:0000256" key="3">
    <source>
        <dbReference type="ARBA" id="ARBA00047418"/>
    </source>
</evidence>
<dbReference type="SUPFAM" id="SSF53335">
    <property type="entry name" value="S-adenosyl-L-methionine-dependent methyltransferases"/>
    <property type="match status" value="1"/>
</dbReference>
<comment type="similarity">
    <text evidence="2">Belongs to the methyltransferase superfamily. Trimethylguanosine synthase family.</text>
</comment>
<feature type="region of interest" description="Disordered" evidence="8">
    <location>
        <begin position="324"/>
        <end position="345"/>
    </location>
</feature>
<reference evidence="9 10" key="1">
    <citation type="submission" date="2017-07" db="EMBL/GenBank/DDBJ databases">
        <authorList>
            <person name="Talla V."/>
            <person name="Backstrom N."/>
        </authorList>
    </citation>
    <scope>NUCLEOTIDE SEQUENCE [LARGE SCALE GENOMIC DNA]</scope>
</reference>
<evidence type="ECO:0000256" key="1">
    <source>
        <dbReference type="ARBA" id="ARBA00018517"/>
    </source>
</evidence>
<evidence type="ECO:0000313" key="9">
    <source>
        <dbReference type="EMBL" id="VVC98065.1"/>
    </source>
</evidence>
<evidence type="ECO:0000256" key="4">
    <source>
        <dbReference type="ARBA" id="ARBA00048740"/>
    </source>
</evidence>
<sequence>MSEYFDYYQRWEPLAEFNFNLNDEDSESDDENYLYCLCSRVYLRDELKTYYVDKEYVSESDIDAAQVSQSHEFEDHSHVHFSLDTSDKVKCEKDDNASCYCSASHTENYCSTDELDPTQLQSLVTHPIQPSDSGADLTYQDYHSDYTTNDKSEKLEQEQILAEENYLTEGTWEKFWAVNGERIIWASWIKKYSDYINPAYLNENNDITSNESTISKDISAEQVSFKDEFYSNIKNAGKGRERKLSYDSKVNPYKKAHKNDSSSERNSISNNSEKQLNNNEGVNVFNRRRSCSEHERIISPWTIQGTDSMTNVTKITMSSYDATSSHVTSESSPTDDFSVTSSTSDEQFNDQTRIAKVDEKCGLDELPELDTEQYWQFLWKKHFGEVYALHYANYIEYHSTFNNQKENINVDHPANKKTEELKCLDVDCENSEGNSQELPSVIEVTAPVNQVELKVNINKSKKNKNRSNRVLNSVGALLKNLLHEETLNAECDRESLENPDESRNVGNATAKDEIPPNFSEPGINVTETVAHNTPETQTENHSELKYEQDSILTKDCPIKHELKSQLYALKIGDCKEVDCTQEDTSSNTNEPVDAGDNDSNDTNTKHNEATDTVSASSNIANIQQGSNDSNTYNYEGDGDENPPEERAVTLKNSHEIDESVIFNERVNSTFEMMGFSFDHSKMPLGELVFRKRLRKLRPPRYKKPKKIYFDDQGNPCSDQEYDQQDILTEDEGPEIQSDCENNIKEVINEEVPKHSDNIANTQEDEELLKDVCIDKSENIDGTELEGDKESSDIVENINKTKRRKKQKRLKHIEDCNAEHIPEELRGEPKLMKYWSKRHSLFHRFDEGVKLDRESWFSVTPESVARHIAHKYRYESVVDAFCGAGGNTIQFALICDKVIAIDIDPLKVEMARHNAQVYGVEDKIEFVVGDFFELAPTLAAEMVFLSPPWGGPNYSN</sequence>
<dbReference type="Proteomes" id="UP000324832">
    <property type="component" value="Unassembled WGS sequence"/>
</dbReference>
<feature type="compositionally biased region" description="Low complexity" evidence="8">
    <location>
        <begin position="331"/>
        <end position="345"/>
    </location>
</feature>
<dbReference type="GO" id="GO:0071164">
    <property type="term" value="F:RNA cap trimethylguanosine synthase activity"/>
    <property type="evidence" value="ECO:0007669"/>
    <property type="project" value="TreeGrafter"/>
</dbReference>
<feature type="region of interest" description="Disordered" evidence="8">
    <location>
        <begin position="491"/>
        <end position="524"/>
    </location>
</feature>
<dbReference type="EMBL" id="FZQP02003346">
    <property type="protein sequence ID" value="VVC98065.1"/>
    <property type="molecule type" value="Genomic_DNA"/>
</dbReference>
<dbReference type="InterPro" id="IPR029063">
    <property type="entry name" value="SAM-dependent_MTases_sf"/>
</dbReference>
<evidence type="ECO:0000313" key="10">
    <source>
        <dbReference type="Proteomes" id="UP000324832"/>
    </source>
</evidence>
<dbReference type="CDD" id="cd02440">
    <property type="entry name" value="AdoMet_MTases"/>
    <property type="match status" value="1"/>
</dbReference>
<dbReference type="PANTHER" id="PTHR14741">
    <property type="entry name" value="S-ADENOSYLMETHIONINE-DEPENDENT METHYLTRANSFERASE RELATED"/>
    <property type="match status" value="1"/>
</dbReference>
<evidence type="ECO:0000256" key="7">
    <source>
        <dbReference type="ARBA" id="ARBA00049790"/>
    </source>
</evidence>
<feature type="compositionally biased region" description="Polar residues" evidence="8">
    <location>
        <begin position="610"/>
        <end position="633"/>
    </location>
</feature>
<feature type="compositionally biased region" description="Basic and acidic residues" evidence="8">
    <location>
        <begin position="491"/>
        <end position="503"/>
    </location>
</feature>
<protein>
    <recommendedName>
        <fullName evidence="1">Trimethylguanosine synthase</fullName>
    </recommendedName>
    <alternativeName>
        <fullName evidence="7">Cap-specific guanine-N(2) methyltransferase</fullName>
    </alternativeName>
</protein>
<dbReference type="Gene3D" id="3.40.50.150">
    <property type="entry name" value="Vaccinia Virus protein VP39"/>
    <property type="match status" value="1"/>
</dbReference>
<accession>A0A5E4QKE9</accession>
<comment type="catalytic activity">
    <reaction evidence="3">
        <text>a 5'-end (N(2),N(7)-dimethyl 5'-triphosphoguanosine)-ribonucleoside in snoRNA + S-adenosyl-L-methionine = a 5'-end (N(2),N(2),N(7)-trimethyl 5'-triphosphoguanosine)-ribonucleoside in snoRNA + S-adenosyl-L-homocysteine + H(+)</text>
        <dbReference type="Rhea" id="RHEA:78507"/>
        <dbReference type="Rhea" id="RHEA-COMP:19088"/>
        <dbReference type="Rhea" id="RHEA-COMP:19090"/>
        <dbReference type="ChEBI" id="CHEBI:15378"/>
        <dbReference type="ChEBI" id="CHEBI:57856"/>
        <dbReference type="ChEBI" id="CHEBI:59789"/>
        <dbReference type="ChEBI" id="CHEBI:167623"/>
        <dbReference type="ChEBI" id="CHEBI:172880"/>
    </reaction>
    <physiologicalReaction direction="left-to-right" evidence="3">
        <dbReference type="Rhea" id="RHEA:78508"/>
    </physiologicalReaction>
</comment>
<dbReference type="AlphaFoldDB" id="A0A5E4QKE9"/>
<proteinExistence type="inferred from homology"/>
<feature type="region of interest" description="Disordered" evidence="8">
    <location>
        <begin position="247"/>
        <end position="283"/>
    </location>
</feature>
<feature type="non-terminal residue" evidence="9">
    <location>
        <position position="955"/>
    </location>
</feature>
<evidence type="ECO:0000256" key="5">
    <source>
        <dbReference type="ARBA" id="ARBA00048763"/>
    </source>
</evidence>
<dbReference type="GO" id="GO:0005634">
    <property type="term" value="C:nucleus"/>
    <property type="evidence" value="ECO:0007669"/>
    <property type="project" value="TreeGrafter"/>
</dbReference>
<comment type="catalytic activity">
    <reaction evidence="6">
        <text>a 5'-end (N(7)-methyl 5'-triphosphoguanosine)-ribonucleoside in snRNA + S-adenosyl-L-methionine = a 5'-end (N(2),N(7)-dimethyl 5'-triphosphoguanosine)-ribonucleoside in snRNA + S-adenosyl-L-homocysteine + H(+)</text>
        <dbReference type="Rhea" id="RHEA:78471"/>
        <dbReference type="Rhea" id="RHEA-COMP:19085"/>
        <dbReference type="Rhea" id="RHEA-COMP:19087"/>
        <dbReference type="ChEBI" id="CHEBI:15378"/>
        <dbReference type="ChEBI" id="CHEBI:57856"/>
        <dbReference type="ChEBI" id="CHEBI:59789"/>
        <dbReference type="ChEBI" id="CHEBI:156461"/>
        <dbReference type="ChEBI" id="CHEBI:172880"/>
    </reaction>
    <physiologicalReaction direction="left-to-right" evidence="6">
        <dbReference type="Rhea" id="RHEA:78472"/>
    </physiologicalReaction>
</comment>
<dbReference type="InterPro" id="IPR019012">
    <property type="entry name" value="RNA_cap_Gua-N2-MeTrfase"/>
</dbReference>
<organism evidence="9 10">
    <name type="scientific">Leptidea sinapis</name>
    <dbReference type="NCBI Taxonomy" id="189913"/>
    <lineage>
        <taxon>Eukaryota</taxon>
        <taxon>Metazoa</taxon>
        <taxon>Ecdysozoa</taxon>
        <taxon>Arthropoda</taxon>
        <taxon>Hexapoda</taxon>
        <taxon>Insecta</taxon>
        <taxon>Pterygota</taxon>
        <taxon>Neoptera</taxon>
        <taxon>Endopterygota</taxon>
        <taxon>Lepidoptera</taxon>
        <taxon>Glossata</taxon>
        <taxon>Ditrysia</taxon>
        <taxon>Papilionoidea</taxon>
        <taxon>Pieridae</taxon>
        <taxon>Dismorphiinae</taxon>
        <taxon>Leptidea</taxon>
    </lineage>
</organism>
<comment type="catalytic activity">
    <reaction evidence="5">
        <text>a 5'-end (N(2),N(7)-dimethyl 5'-triphosphoguanosine)-ribonucleoside in snRNA + S-adenosyl-L-methionine = a 5'-end (N(2),N(2),N(7)-trimethyl 5'-triphosphoguanosine)-ribonucleoside in snRNA + S-adenosyl-L-homocysteine + H(+)</text>
        <dbReference type="Rhea" id="RHEA:78479"/>
        <dbReference type="Rhea" id="RHEA-COMP:19087"/>
        <dbReference type="Rhea" id="RHEA-COMP:19089"/>
        <dbReference type="ChEBI" id="CHEBI:15378"/>
        <dbReference type="ChEBI" id="CHEBI:57856"/>
        <dbReference type="ChEBI" id="CHEBI:59789"/>
        <dbReference type="ChEBI" id="CHEBI:167623"/>
        <dbReference type="ChEBI" id="CHEBI:172880"/>
    </reaction>
    <physiologicalReaction direction="left-to-right" evidence="5">
        <dbReference type="Rhea" id="RHEA:78480"/>
    </physiologicalReaction>
</comment>
<dbReference type="PANTHER" id="PTHR14741:SF32">
    <property type="entry name" value="TRIMETHYLGUANOSINE SYNTHASE"/>
    <property type="match status" value="1"/>
</dbReference>
<evidence type="ECO:0000256" key="8">
    <source>
        <dbReference type="SAM" id="MobiDB-lite"/>
    </source>
</evidence>
<dbReference type="Pfam" id="PF09445">
    <property type="entry name" value="Methyltransf_15"/>
    <property type="match status" value="1"/>
</dbReference>
<evidence type="ECO:0000256" key="6">
    <source>
        <dbReference type="ARBA" id="ARBA00049075"/>
    </source>
</evidence>
<gene>
    <name evidence="9" type="ORF">LSINAPIS_LOCUS9212</name>
</gene>
<name>A0A5E4QKE9_9NEOP</name>
<evidence type="ECO:0000256" key="2">
    <source>
        <dbReference type="ARBA" id="ARBA00025783"/>
    </source>
</evidence>